<name>A0A426XZY2_ENSVE</name>
<sequence length="51" mass="6108">MASPIMRQSTTFGNLKVHRRLRRMEKGLENSILSFRKGAHQLHQITKYNYY</sequence>
<proteinExistence type="predicted"/>
<dbReference type="Proteomes" id="UP000287651">
    <property type="component" value="Unassembled WGS sequence"/>
</dbReference>
<gene>
    <name evidence="1" type="ORF">B296_00055379</name>
</gene>
<accession>A0A426XZY2</accession>
<reference evidence="1 2" key="1">
    <citation type="journal article" date="2014" name="Agronomy (Basel)">
        <title>A Draft Genome Sequence for Ensete ventricosum, the Drought-Tolerant Tree Against Hunger.</title>
        <authorList>
            <person name="Harrison J."/>
            <person name="Moore K.A."/>
            <person name="Paszkiewicz K."/>
            <person name="Jones T."/>
            <person name="Grant M."/>
            <person name="Ambacheew D."/>
            <person name="Muzemil S."/>
            <person name="Studholme D.J."/>
        </authorList>
    </citation>
    <scope>NUCLEOTIDE SEQUENCE [LARGE SCALE GENOMIC DNA]</scope>
</reference>
<evidence type="ECO:0000313" key="2">
    <source>
        <dbReference type="Proteomes" id="UP000287651"/>
    </source>
</evidence>
<protein>
    <submittedName>
        <fullName evidence="1">Uncharacterized protein</fullName>
    </submittedName>
</protein>
<evidence type="ECO:0000313" key="1">
    <source>
        <dbReference type="EMBL" id="RRT45063.1"/>
    </source>
</evidence>
<comment type="caution">
    <text evidence="1">The sequence shown here is derived from an EMBL/GenBank/DDBJ whole genome shotgun (WGS) entry which is preliminary data.</text>
</comment>
<organism evidence="1 2">
    <name type="scientific">Ensete ventricosum</name>
    <name type="common">Abyssinian banana</name>
    <name type="synonym">Musa ensete</name>
    <dbReference type="NCBI Taxonomy" id="4639"/>
    <lineage>
        <taxon>Eukaryota</taxon>
        <taxon>Viridiplantae</taxon>
        <taxon>Streptophyta</taxon>
        <taxon>Embryophyta</taxon>
        <taxon>Tracheophyta</taxon>
        <taxon>Spermatophyta</taxon>
        <taxon>Magnoliopsida</taxon>
        <taxon>Liliopsida</taxon>
        <taxon>Zingiberales</taxon>
        <taxon>Musaceae</taxon>
        <taxon>Ensete</taxon>
    </lineage>
</organism>
<dbReference type="EMBL" id="AMZH03016071">
    <property type="protein sequence ID" value="RRT45063.1"/>
    <property type="molecule type" value="Genomic_DNA"/>
</dbReference>
<dbReference type="AlphaFoldDB" id="A0A426XZY2"/>